<evidence type="ECO:0000313" key="1">
    <source>
        <dbReference type="EMBL" id="KGR83339.1"/>
    </source>
</evidence>
<reference evidence="1 2" key="1">
    <citation type="submission" date="2014-02" db="EMBL/GenBank/DDBJ databases">
        <title>Draft genome sequence of Lysinibacillus odysseyi NBRC 100172.</title>
        <authorList>
            <person name="Zhang F."/>
            <person name="Wang G."/>
            <person name="Zhang L."/>
        </authorList>
    </citation>
    <scope>NUCLEOTIDE SEQUENCE [LARGE SCALE GENOMIC DNA]</scope>
    <source>
        <strain evidence="1 2">NBRC 100172</strain>
    </source>
</reference>
<dbReference type="eggNOG" id="ENOG5033TWZ">
    <property type="taxonomic scope" value="Bacteria"/>
</dbReference>
<sequence>MYLYHIVFEQDDDRYVNPHITLNKGLSKSTAVRFYTNGGRLFPEITDLTRPLNAEQWIDFSVAFGADFNPISEQYIKFPIVSEKILVFNREITNDLFAYIEEEYMKGEIGEEGYFTKGLLSKEELMKQYWESMITAKEYVKQKPYKNPEILVFETIPIELLEYIK</sequence>
<proteinExistence type="predicted"/>
<accession>A0A0A3IF68</accession>
<dbReference type="AlphaFoldDB" id="A0A0A3IF68"/>
<dbReference type="EMBL" id="JPVP01000058">
    <property type="protein sequence ID" value="KGR83339.1"/>
    <property type="molecule type" value="Genomic_DNA"/>
</dbReference>
<gene>
    <name evidence="1" type="ORF">CD32_15990</name>
</gene>
<keyword evidence="2" id="KW-1185">Reference proteome</keyword>
<organism evidence="1 2">
    <name type="scientific">Lysinibacillus odysseyi 34hs-1 = NBRC 100172</name>
    <dbReference type="NCBI Taxonomy" id="1220589"/>
    <lineage>
        <taxon>Bacteria</taxon>
        <taxon>Bacillati</taxon>
        <taxon>Bacillota</taxon>
        <taxon>Bacilli</taxon>
        <taxon>Bacillales</taxon>
        <taxon>Bacillaceae</taxon>
        <taxon>Lysinibacillus</taxon>
    </lineage>
</organism>
<dbReference type="OrthoDB" id="2626877at2"/>
<protein>
    <submittedName>
        <fullName evidence="1">Uncharacterized protein</fullName>
    </submittedName>
</protein>
<dbReference type="Proteomes" id="UP000030437">
    <property type="component" value="Unassembled WGS sequence"/>
</dbReference>
<name>A0A0A3IF68_9BACI</name>
<evidence type="ECO:0000313" key="2">
    <source>
        <dbReference type="Proteomes" id="UP000030437"/>
    </source>
</evidence>
<comment type="caution">
    <text evidence="1">The sequence shown here is derived from an EMBL/GenBank/DDBJ whole genome shotgun (WGS) entry which is preliminary data.</text>
</comment>
<dbReference type="RefSeq" id="WP_036156428.1">
    <property type="nucleotide sequence ID" value="NZ_AVCX01000003.1"/>
</dbReference>